<dbReference type="RefSeq" id="XP_033660041.1">
    <property type="nucleotide sequence ID" value="XM_033814660.1"/>
</dbReference>
<feature type="region of interest" description="Disordered" evidence="1">
    <location>
        <begin position="366"/>
        <end position="395"/>
    </location>
</feature>
<proteinExistence type="predicted"/>
<name>A0A6A6BZY5_ZASCE</name>
<keyword evidence="4" id="KW-1185">Reference proteome</keyword>
<feature type="region of interest" description="Disordered" evidence="1">
    <location>
        <begin position="290"/>
        <end position="333"/>
    </location>
</feature>
<evidence type="ECO:0000313" key="3">
    <source>
        <dbReference type="EMBL" id="KAF2159152.1"/>
    </source>
</evidence>
<dbReference type="EMBL" id="ML993642">
    <property type="protein sequence ID" value="KAF2159152.1"/>
    <property type="molecule type" value="Genomic_DNA"/>
</dbReference>
<dbReference type="AlphaFoldDB" id="A0A6A6BZY5"/>
<feature type="domain" description="Myb-like" evidence="2">
    <location>
        <begin position="252"/>
        <end position="292"/>
    </location>
</feature>
<dbReference type="OrthoDB" id="5427780at2759"/>
<organism evidence="3 4">
    <name type="scientific">Zasmidium cellare ATCC 36951</name>
    <dbReference type="NCBI Taxonomy" id="1080233"/>
    <lineage>
        <taxon>Eukaryota</taxon>
        <taxon>Fungi</taxon>
        <taxon>Dikarya</taxon>
        <taxon>Ascomycota</taxon>
        <taxon>Pezizomycotina</taxon>
        <taxon>Dothideomycetes</taxon>
        <taxon>Dothideomycetidae</taxon>
        <taxon>Mycosphaerellales</taxon>
        <taxon>Mycosphaerellaceae</taxon>
        <taxon>Zasmidium</taxon>
    </lineage>
</organism>
<reference evidence="3" key="1">
    <citation type="journal article" date="2020" name="Stud. Mycol.">
        <title>101 Dothideomycetes genomes: a test case for predicting lifestyles and emergence of pathogens.</title>
        <authorList>
            <person name="Haridas S."/>
            <person name="Albert R."/>
            <person name="Binder M."/>
            <person name="Bloem J."/>
            <person name="Labutti K."/>
            <person name="Salamov A."/>
            <person name="Andreopoulos B."/>
            <person name="Baker S."/>
            <person name="Barry K."/>
            <person name="Bills G."/>
            <person name="Bluhm B."/>
            <person name="Cannon C."/>
            <person name="Castanera R."/>
            <person name="Culley D."/>
            <person name="Daum C."/>
            <person name="Ezra D."/>
            <person name="Gonzalez J."/>
            <person name="Henrissat B."/>
            <person name="Kuo A."/>
            <person name="Liang C."/>
            <person name="Lipzen A."/>
            <person name="Lutzoni F."/>
            <person name="Magnuson J."/>
            <person name="Mondo S."/>
            <person name="Nolan M."/>
            <person name="Ohm R."/>
            <person name="Pangilinan J."/>
            <person name="Park H.-J."/>
            <person name="Ramirez L."/>
            <person name="Alfaro M."/>
            <person name="Sun H."/>
            <person name="Tritt A."/>
            <person name="Yoshinaga Y."/>
            <person name="Zwiers L.-H."/>
            <person name="Turgeon B."/>
            <person name="Goodwin S."/>
            <person name="Spatafora J."/>
            <person name="Crous P."/>
            <person name="Grigoriev I."/>
        </authorList>
    </citation>
    <scope>NUCLEOTIDE SEQUENCE</scope>
    <source>
        <strain evidence="3">ATCC 36951</strain>
    </source>
</reference>
<dbReference type="PROSITE" id="PS50090">
    <property type="entry name" value="MYB_LIKE"/>
    <property type="match status" value="1"/>
</dbReference>
<feature type="compositionally biased region" description="Low complexity" evidence="1">
    <location>
        <begin position="218"/>
        <end position="230"/>
    </location>
</feature>
<dbReference type="Proteomes" id="UP000799537">
    <property type="component" value="Unassembled WGS sequence"/>
</dbReference>
<accession>A0A6A6BZY5</accession>
<evidence type="ECO:0000259" key="2">
    <source>
        <dbReference type="PROSITE" id="PS50090"/>
    </source>
</evidence>
<dbReference type="Pfam" id="PF13921">
    <property type="entry name" value="Myb_DNA-bind_6"/>
    <property type="match status" value="1"/>
</dbReference>
<evidence type="ECO:0000313" key="4">
    <source>
        <dbReference type="Proteomes" id="UP000799537"/>
    </source>
</evidence>
<protein>
    <recommendedName>
        <fullName evidence="2">Myb-like domain-containing protein</fullName>
    </recommendedName>
</protein>
<feature type="compositionally biased region" description="Basic and acidic residues" evidence="1">
    <location>
        <begin position="416"/>
        <end position="477"/>
    </location>
</feature>
<feature type="region of interest" description="Disordered" evidence="1">
    <location>
        <begin position="218"/>
        <end position="250"/>
    </location>
</feature>
<feature type="compositionally biased region" description="Basic and acidic residues" evidence="1">
    <location>
        <begin position="235"/>
        <end position="246"/>
    </location>
</feature>
<feature type="region of interest" description="Disordered" evidence="1">
    <location>
        <begin position="414"/>
        <end position="491"/>
    </location>
</feature>
<dbReference type="InterPro" id="IPR001005">
    <property type="entry name" value="SANT/Myb"/>
</dbReference>
<dbReference type="GeneID" id="54567932"/>
<evidence type="ECO:0000256" key="1">
    <source>
        <dbReference type="SAM" id="MobiDB-lite"/>
    </source>
</evidence>
<gene>
    <name evidence="3" type="ORF">M409DRAFT_61101</name>
</gene>
<sequence>MLLAFWQQHDDVYAALATAYELHSTQSPSALPSTNFDFYISTLRKNFHSLSDESHIPEAQPSPTSSQHRLCSLPSPTMGRLAKHIAATAAFADNMPPADKLPSVSLIDALLPRIWSMSSASKKNHHLPPTTHHPPLINTRNSQPSAVLTSRCPHHAQAMWWHPFIGLFVPKIKVSLLDSNTQQPLDPYVQMPPGSIHTDIKKDKDGKMVMVRHRSKNDSVVNGNNNVAVKNAKKNKNDNDGGKDTGGDGAAFTAEEDAKLKEFKESNTTWKNIAAEMSRAQHELKARWKEIEGKPDTGGDQKKNDGGGKDNKADGNDQKDGGGDFSKEDDDKIKEMLASNTGFKKIAQALGRNLDGLLKDHINKLKAETGGDNAKNDKGDKGDKKNDDDFSKKDKQKIKELLESGTGYKQIAEALGRARVDQPLKDEIAKIKAEGGGDKKKDEGGSKDKEKKKDGDGGGKNENKKDKEKSKKDEPKKAASNAPSHRSHRSEARFTIEEWKALQGDELFTFDELQLLSEIIMRDPGQSWLAVASRFLDKTGRRVHPDDVRDKFDQMAKIRR</sequence>